<gene>
    <name evidence="1" type="ORF">BOX37_32115</name>
</gene>
<name>A0A1J0W0L0_9NOCA</name>
<organism evidence="1 2">
    <name type="scientific">Nocardia mangyaensis</name>
    <dbReference type="NCBI Taxonomy" id="2213200"/>
    <lineage>
        <taxon>Bacteria</taxon>
        <taxon>Bacillati</taxon>
        <taxon>Actinomycetota</taxon>
        <taxon>Actinomycetes</taxon>
        <taxon>Mycobacteriales</taxon>
        <taxon>Nocardiaceae</taxon>
        <taxon>Nocardia</taxon>
    </lineage>
</organism>
<keyword evidence="2" id="KW-1185">Reference proteome</keyword>
<protein>
    <submittedName>
        <fullName evidence="1">Uncharacterized protein</fullName>
    </submittedName>
</protein>
<accession>A0A1J0W0L0</accession>
<reference evidence="1" key="1">
    <citation type="submission" date="2016-11" db="EMBL/GenBank/DDBJ databases">
        <authorList>
            <person name="Jaros S."/>
            <person name="Januszkiewicz K."/>
            <person name="Wedrychowicz H."/>
        </authorList>
    </citation>
    <scope>NUCLEOTIDE SEQUENCE [LARGE SCALE GENOMIC DNA]</scope>
    <source>
        <strain evidence="1">Y48</strain>
    </source>
</reference>
<dbReference type="EMBL" id="CP018082">
    <property type="protein sequence ID" value="APE37810.1"/>
    <property type="molecule type" value="Genomic_DNA"/>
</dbReference>
<proteinExistence type="predicted"/>
<evidence type="ECO:0000313" key="2">
    <source>
        <dbReference type="Proteomes" id="UP000183810"/>
    </source>
</evidence>
<evidence type="ECO:0000313" key="1">
    <source>
        <dbReference type="EMBL" id="APE37810.1"/>
    </source>
</evidence>
<dbReference type="KEGG" id="nsl:BOX37_32115"/>
<dbReference type="OrthoDB" id="4559466at2"/>
<dbReference type="Proteomes" id="UP000183810">
    <property type="component" value="Chromosome"/>
</dbReference>
<dbReference type="AlphaFoldDB" id="A0A1J0W0L0"/>
<dbReference type="RefSeq" id="WP_071930974.1">
    <property type="nucleotide sequence ID" value="NZ_CP018082.1"/>
</dbReference>
<sequence length="68" mass="7490">MQLSDVNMHIAAALLGCGTDPGPMDAEQAHAAMQLHLDCTVDECRVRRRARDTLVDSGRCVLEQRAIR</sequence>